<evidence type="ECO:0000256" key="2">
    <source>
        <dbReference type="ARBA" id="ARBA00022857"/>
    </source>
</evidence>
<dbReference type="CDD" id="cd05356">
    <property type="entry name" value="17beta-HSD1_like_SDR_c"/>
    <property type="match status" value="1"/>
</dbReference>
<dbReference type="PRINTS" id="PR00081">
    <property type="entry name" value="GDHRDH"/>
</dbReference>
<gene>
    <name evidence="6" type="primary">HSDL1_1</name>
    <name evidence="6" type="ORF">SK128_007007</name>
</gene>
<dbReference type="PANTHER" id="PTHR44889:SF1">
    <property type="entry name" value="INACTIVE HYDROXYSTEROID DEHYDROGENASE-LIKE PROTEIN 1"/>
    <property type="match status" value="1"/>
</dbReference>
<dbReference type="Pfam" id="PF00106">
    <property type="entry name" value="adh_short"/>
    <property type="match status" value="1"/>
</dbReference>
<evidence type="ECO:0000313" key="7">
    <source>
        <dbReference type="Proteomes" id="UP001381693"/>
    </source>
</evidence>
<comment type="subcellular location">
    <subcellularLocation>
        <location evidence="1">Mitochondrion</location>
    </subcellularLocation>
</comment>
<dbReference type="AlphaFoldDB" id="A0AAN9AG42"/>
<dbReference type="InterPro" id="IPR002347">
    <property type="entry name" value="SDR_fam"/>
</dbReference>
<sequence>MAGALLPGIGPLEDVLTIIGLLYAGKVIISVVWGTITGLRAHVWSRLWKKNLVEKYGGKWAVVTGSTDGIGKEYAKQLAKEGMNIILLSRTMDKLQKVAAEIAEESGVQTEVVQIDFSYGRRIYEIVGSHLGDKEIGILVNNVGVMLPYPMDFAYVNDKDIWGHVNVNVATIPAMTKLVLPQMMTRGKGAIINIASIAGSGPIPLMGIYAATKAFVDYFSQALEWECRGTGITVQTVNPGYVSTNMTSMSELIHRPSLLIPVAKTFVSHALSTLGYASRTCGYWIHGLQAHFLENFVTTWMFKYSMYLFNSLIIKSMKKNQEDDDSDQS</sequence>
<dbReference type="PIRSF" id="PIRSF000126">
    <property type="entry name" value="11-beta-HSD1"/>
    <property type="match status" value="1"/>
</dbReference>
<comment type="caution">
    <text evidence="6">The sequence shown here is derived from an EMBL/GenBank/DDBJ whole genome shotgun (WGS) entry which is preliminary data.</text>
</comment>
<evidence type="ECO:0000256" key="3">
    <source>
        <dbReference type="ARBA" id="ARBA00023128"/>
    </source>
</evidence>
<dbReference type="Gene3D" id="3.40.50.720">
    <property type="entry name" value="NAD(P)-binding Rossmann-like Domain"/>
    <property type="match status" value="1"/>
</dbReference>
<evidence type="ECO:0000256" key="5">
    <source>
        <dbReference type="SAM" id="Phobius"/>
    </source>
</evidence>
<keyword evidence="5" id="KW-1133">Transmembrane helix</keyword>
<dbReference type="SUPFAM" id="SSF51735">
    <property type="entry name" value="NAD(P)-binding Rossmann-fold domains"/>
    <property type="match status" value="1"/>
</dbReference>
<protein>
    <submittedName>
        <fullName evidence="6">Inactive hydroxysteroid dehydrogenase-like protein 1</fullName>
    </submittedName>
</protein>
<reference evidence="6 7" key="1">
    <citation type="submission" date="2023-11" db="EMBL/GenBank/DDBJ databases">
        <title>Halocaridina rubra genome assembly.</title>
        <authorList>
            <person name="Smith C."/>
        </authorList>
    </citation>
    <scope>NUCLEOTIDE SEQUENCE [LARGE SCALE GENOMIC DNA]</scope>
    <source>
        <strain evidence="6">EP-1</strain>
        <tissue evidence="6">Whole</tissue>
    </source>
</reference>
<organism evidence="6 7">
    <name type="scientific">Halocaridina rubra</name>
    <name type="common">Hawaiian red shrimp</name>
    <dbReference type="NCBI Taxonomy" id="373956"/>
    <lineage>
        <taxon>Eukaryota</taxon>
        <taxon>Metazoa</taxon>
        <taxon>Ecdysozoa</taxon>
        <taxon>Arthropoda</taxon>
        <taxon>Crustacea</taxon>
        <taxon>Multicrustacea</taxon>
        <taxon>Malacostraca</taxon>
        <taxon>Eumalacostraca</taxon>
        <taxon>Eucarida</taxon>
        <taxon>Decapoda</taxon>
        <taxon>Pleocyemata</taxon>
        <taxon>Caridea</taxon>
        <taxon>Atyoidea</taxon>
        <taxon>Atyidae</taxon>
        <taxon>Halocaridina</taxon>
    </lineage>
</organism>
<dbReference type="GO" id="GO:0005739">
    <property type="term" value="C:mitochondrion"/>
    <property type="evidence" value="ECO:0007669"/>
    <property type="project" value="UniProtKB-SubCell"/>
</dbReference>
<evidence type="ECO:0000256" key="1">
    <source>
        <dbReference type="ARBA" id="ARBA00004173"/>
    </source>
</evidence>
<comment type="similarity">
    <text evidence="4">Belongs to the short-chain dehydrogenases/reductases (SDR) family. 17-beta-HSD 3 subfamily.</text>
</comment>
<dbReference type="EMBL" id="JAXCGZ010000273">
    <property type="protein sequence ID" value="KAK7086262.1"/>
    <property type="molecule type" value="Genomic_DNA"/>
</dbReference>
<keyword evidence="2" id="KW-0521">NADP</keyword>
<dbReference type="InterPro" id="IPR036291">
    <property type="entry name" value="NAD(P)-bd_dom_sf"/>
</dbReference>
<keyword evidence="7" id="KW-1185">Reference proteome</keyword>
<accession>A0AAN9AG42</accession>
<dbReference type="Proteomes" id="UP001381693">
    <property type="component" value="Unassembled WGS sequence"/>
</dbReference>
<dbReference type="PRINTS" id="PR00080">
    <property type="entry name" value="SDRFAMILY"/>
</dbReference>
<evidence type="ECO:0000256" key="4">
    <source>
        <dbReference type="ARBA" id="ARBA00038261"/>
    </source>
</evidence>
<keyword evidence="5" id="KW-0812">Transmembrane</keyword>
<feature type="transmembrane region" description="Helical" evidence="5">
    <location>
        <begin position="15"/>
        <end position="39"/>
    </location>
</feature>
<dbReference type="InterPro" id="IPR052149">
    <property type="entry name" value="17-beta-HSD3-like"/>
</dbReference>
<dbReference type="PANTHER" id="PTHR44889">
    <property type="entry name" value="INACTIVE HYDROXYSTEROID DEHYDROGENASE-LIKE PROTEIN 1"/>
    <property type="match status" value="1"/>
</dbReference>
<dbReference type="FunFam" id="3.40.50.720:FF:000137">
    <property type="entry name" value="Hydroxysteroid (17-beta) dehydrogenase 3"/>
    <property type="match status" value="1"/>
</dbReference>
<keyword evidence="5" id="KW-0472">Membrane</keyword>
<proteinExistence type="inferred from homology"/>
<keyword evidence="3" id="KW-0496">Mitochondrion</keyword>
<name>A0AAN9AG42_HALRR</name>
<evidence type="ECO:0000313" key="6">
    <source>
        <dbReference type="EMBL" id="KAK7086262.1"/>
    </source>
</evidence>